<proteinExistence type="predicted"/>
<dbReference type="Gene3D" id="3.20.170.20">
    <property type="entry name" value="Protein of unknown function DUF952"/>
    <property type="match status" value="1"/>
</dbReference>
<gene>
    <name evidence="1" type="ORF">IQ230_04220</name>
</gene>
<dbReference type="InterPro" id="IPR009297">
    <property type="entry name" value="DUF952"/>
</dbReference>
<evidence type="ECO:0000313" key="2">
    <source>
        <dbReference type="Proteomes" id="UP000651156"/>
    </source>
</evidence>
<evidence type="ECO:0000313" key="1">
    <source>
        <dbReference type="EMBL" id="MBE9189582.1"/>
    </source>
</evidence>
<name>A0ABR9UMR4_9CHRO</name>
<organism evidence="1 2">
    <name type="scientific">Gloeocapsopsis crepidinum LEGE 06123</name>
    <dbReference type="NCBI Taxonomy" id="588587"/>
    <lineage>
        <taxon>Bacteria</taxon>
        <taxon>Bacillati</taxon>
        <taxon>Cyanobacteriota</taxon>
        <taxon>Cyanophyceae</taxon>
        <taxon>Oscillatoriophycideae</taxon>
        <taxon>Chroococcales</taxon>
        <taxon>Chroococcaceae</taxon>
        <taxon>Gloeocapsopsis</taxon>
    </lineage>
</organism>
<dbReference type="Proteomes" id="UP000651156">
    <property type="component" value="Unassembled WGS sequence"/>
</dbReference>
<keyword evidence="2" id="KW-1185">Reference proteome</keyword>
<accession>A0ABR9UMR4</accession>
<protein>
    <submittedName>
        <fullName evidence="1">DUF952 domain-containing protein</fullName>
    </submittedName>
</protein>
<dbReference type="Pfam" id="PF06108">
    <property type="entry name" value="DUF952"/>
    <property type="match status" value="1"/>
</dbReference>
<dbReference type="PANTHER" id="PTHR34129:SF1">
    <property type="entry name" value="DUF952 DOMAIN-CONTAINING PROTEIN"/>
    <property type="match status" value="1"/>
</dbReference>
<dbReference type="RefSeq" id="WP_193930821.1">
    <property type="nucleotide sequence ID" value="NZ_CAWPMZ010000128.1"/>
</dbReference>
<dbReference type="EMBL" id="JADEWN010000007">
    <property type="protein sequence ID" value="MBE9189582.1"/>
    <property type="molecule type" value="Genomic_DNA"/>
</dbReference>
<reference evidence="1 2" key="1">
    <citation type="submission" date="2020-10" db="EMBL/GenBank/DDBJ databases">
        <authorList>
            <person name="Castelo-Branco R."/>
            <person name="Eusebio N."/>
            <person name="Adriana R."/>
            <person name="Vieira A."/>
            <person name="Brugerolle De Fraissinette N."/>
            <person name="Rezende De Castro R."/>
            <person name="Schneider M.P."/>
            <person name="Vasconcelos V."/>
            <person name="Leao P.N."/>
        </authorList>
    </citation>
    <scope>NUCLEOTIDE SEQUENCE [LARGE SCALE GENOMIC DNA]</scope>
    <source>
        <strain evidence="1 2">LEGE 06123</strain>
    </source>
</reference>
<dbReference type="SUPFAM" id="SSF56399">
    <property type="entry name" value="ADP-ribosylation"/>
    <property type="match status" value="1"/>
</dbReference>
<comment type="caution">
    <text evidence="1">The sequence shown here is derived from an EMBL/GenBank/DDBJ whole genome shotgun (WGS) entry which is preliminary data.</text>
</comment>
<dbReference type="PANTHER" id="PTHR34129">
    <property type="entry name" value="BLR1139 PROTEIN"/>
    <property type="match status" value="1"/>
</dbReference>
<sequence length="117" mass="13269">MNLILHITQRNQWENAQQSQIYCGDTLESEGFIHCSTPQQVVEVANSLFKHQQGLVLLCIDSDKVSAEIRYEGSQEDKLFPHIYGTLNLNAVIQVLNFQPKEDGTFAFPQEIVSLMS</sequence>